<organism evidence="1 2">
    <name type="scientific">Anopheles albimanus</name>
    <name type="common">New world malaria mosquito</name>
    <dbReference type="NCBI Taxonomy" id="7167"/>
    <lineage>
        <taxon>Eukaryota</taxon>
        <taxon>Metazoa</taxon>
        <taxon>Ecdysozoa</taxon>
        <taxon>Arthropoda</taxon>
        <taxon>Hexapoda</taxon>
        <taxon>Insecta</taxon>
        <taxon>Pterygota</taxon>
        <taxon>Neoptera</taxon>
        <taxon>Endopterygota</taxon>
        <taxon>Diptera</taxon>
        <taxon>Nematocera</taxon>
        <taxon>Culicoidea</taxon>
        <taxon>Culicidae</taxon>
        <taxon>Anophelinae</taxon>
        <taxon>Anopheles</taxon>
    </lineage>
</organism>
<name>A0A182FZA6_ANOAL</name>
<evidence type="ECO:0000313" key="2">
    <source>
        <dbReference type="Proteomes" id="UP000069272"/>
    </source>
</evidence>
<dbReference type="AlphaFoldDB" id="A0A182FZA6"/>
<evidence type="ECO:0000313" key="1">
    <source>
        <dbReference type="EnsemblMetazoa" id="AALB014923-PA"/>
    </source>
</evidence>
<keyword evidence="2" id="KW-1185">Reference proteome</keyword>
<protein>
    <submittedName>
        <fullName evidence="1">Uncharacterized protein</fullName>
    </submittedName>
</protein>
<sequence>MTVPEGACFEPKFPNSVHRCCALTDNLCLLAVWCSHTFSL</sequence>
<reference evidence="1" key="2">
    <citation type="submission" date="2022-08" db="UniProtKB">
        <authorList>
            <consortium name="EnsemblMetazoa"/>
        </authorList>
    </citation>
    <scope>IDENTIFICATION</scope>
    <source>
        <strain evidence="1">STECLA/ALBI9_A</strain>
    </source>
</reference>
<dbReference type="VEuPathDB" id="VectorBase:AALB014923"/>
<accession>A0A182FZA6</accession>
<dbReference type="EnsemblMetazoa" id="AALB014923-RA">
    <property type="protein sequence ID" value="AALB014923-PA"/>
    <property type="gene ID" value="AALB014923"/>
</dbReference>
<proteinExistence type="predicted"/>
<dbReference type="Proteomes" id="UP000069272">
    <property type="component" value="Chromosome 3R"/>
</dbReference>
<reference evidence="1 2" key="1">
    <citation type="journal article" date="2017" name="G3 (Bethesda)">
        <title>The Physical Genome Mapping of Anopheles albimanus Corrected Scaffold Misassemblies and Identified Interarm Rearrangements in Genus Anopheles.</title>
        <authorList>
            <person name="Artemov G.N."/>
            <person name="Peery A.N."/>
            <person name="Jiang X."/>
            <person name="Tu Z."/>
            <person name="Stegniy V.N."/>
            <person name="Sharakhova M.V."/>
            <person name="Sharakhov I.V."/>
        </authorList>
    </citation>
    <scope>NUCLEOTIDE SEQUENCE [LARGE SCALE GENOMIC DNA]</scope>
    <source>
        <strain evidence="1 2">ALBI9_A</strain>
    </source>
</reference>